<comment type="subunit">
    <text evidence="4 9">Homodimer.</text>
</comment>
<dbReference type="Pfam" id="PF00156">
    <property type="entry name" value="Pribosyltran"/>
    <property type="match status" value="1"/>
</dbReference>
<proteinExistence type="inferred from homology"/>
<comment type="caution">
    <text evidence="12">The sequence shown here is derived from an EMBL/GenBank/DDBJ whole genome shotgun (WGS) entry which is preliminary data.</text>
</comment>
<evidence type="ECO:0000313" key="11">
    <source>
        <dbReference type="EMBL" id="HEC57695.1"/>
    </source>
</evidence>
<dbReference type="HAMAP" id="MF_01208">
    <property type="entry name" value="PyrE"/>
    <property type="match status" value="1"/>
</dbReference>
<dbReference type="GO" id="GO:0004588">
    <property type="term" value="F:orotate phosphoribosyltransferase activity"/>
    <property type="evidence" value="ECO:0007669"/>
    <property type="project" value="UniProtKB-UniRule"/>
</dbReference>
<sequence length="199" mass="22279">MVMRAFEKIFLDHLLASGALKFGRFRLKSGRVSSYFINLGAAMATGKGASLIAEAYTSKILADLGLSFDYIHGPAYKGIPIAALVSARLYELEGVDKRWGYDRKEMKDHGDRVDEWFVGGINRGDRVLMLDDVLSDGGTKVELFRRLIELGLEPVAVIVGVDRREIKDENRKWFDEMGVRVLSILSVEDLLEHAKSEKA</sequence>
<reference evidence="11" key="2">
    <citation type="journal article" date="2020" name="mSystems">
        <title>Genome- and Community-Level Interaction Insights into Carbon Utilization and Element Cycling Functions of Hydrothermarchaeota in Hydrothermal Sediment.</title>
        <authorList>
            <person name="Zhou Z."/>
            <person name="Liu Y."/>
            <person name="Xu W."/>
            <person name="Pan J."/>
            <person name="Luo Z.H."/>
            <person name="Li M."/>
        </authorList>
    </citation>
    <scope>NUCLEOTIDE SEQUENCE [LARGE SCALE GENOMIC DNA]</scope>
    <source>
        <strain evidence="11">HyVt-386</strain>
    </source>
</reference>
<feature type="binding site" description="in other chain" evidence="9">
    <location>
        <position position="104"/>
    </location>
    <ligand>
        <name>5-phospho-alpha-D-ribose 1-diphosphate</name>
        <dbReference type="ChEBI" id="CHEBI:58017"/>
        <note>ligand shared between dimeric partners</note>
    </ligand>
</feature>
<accession>A0A1F2P727</accession>
<dbReference type="PATRIC" id="fig|1839936.3.peg.289"/>
<dbReference type="GO" id="GO:0046132">
    <property type="term" value="P:pyrimidine ribonucleoside biosynthetic process"/>
    <property type="evidence" value="ECO:0007669"/>
    <property type="project" value="TreeGrafter"/>
</dbReference>
<dbReference type="EMBL" id="DRIE01000122">
    <property type="protein sequence ID" value="HEC57695.1"/>
    <property type="molecule type" value="Genomic_DNA"/>
</dbReference>
<evidence type="ECO:0000256" key="9">
    <source>
        <dbReference type="HAMAP-Rule" id="MF_01208"/>
    </source>
</evidence>
<evidence type="ECO:0000256" key="4">
    <source>
        <dbReference type="ARBA" id="ARBA00011738"/>
    </source>
</evidence>
<feature type="binding site" evidence="9">
    <location>
        <position position="103"/>
    </location>
    <ligand>
        <name>5-phospho-alpha-D-ribose 1-diphosphate</name>
        <dbReference type="ChEBI" id="CHEBI:58017"/>
        <note>ligand shared between dimeric partners</note>
    </ligand>
</feature>
<evidence type="ECO:0000256" key="1">
    <source>
        <dbReference type="ARBA" id="ARBA00003769"/>
    </source>
</evidence>
<comment type="catalytic activity">
    <reaction evidence="9">
        <text>orotidine 5'-phosphate + diphosphate = orotate + 5-phospho-alpha-D-ribose 1-diphosphate</text>
        <dbReference type="Rhea" id="RHEA:10380"/>
        <dbReference type="ChEBI" id="CHEBI:30839"/>
        <dbReference type="ChEBI" id="CHEBI:33019"/>
        <dbReference type="ChEBI" id="CHEBI:57538"/>
        <dbReference type="ChEBI" id="CHEBI:58017"/>
        <dbReference type="EC" id="2.4.2.10"/>
    </reaction>
</comment>
<keyword evidence="6 9" id="KW-0328">Glycosyltransferase</keyword>
<organism evidence="12 13">
    <name type="scientific">Candidatus Syntropharchaeum butanivorans</name>
    <dbReference type="NCBI Taxonomy" id="1839936"/>
    <lineage>
        <taxon>Archaea</taxon>
        <taxon>Methanobacteriati</taxon>
        <taxon>Methanobacteriota</taxon>
        <taxon>Stenosarchaea group</taxon>
        <taxon>Methanomicrobia</taxon>
        <taxon>Methanosarcinales</taxon>
        <taxon>ANME-2 cluster</taxon>
        <taxon>Candidatus Syntropharchaeum</taxon>
    </lineage>
</organism>
<dbReference type="InterPro" id="IPR023031">
    <property type="entry name" value="OPRT"/>
</dbReference>
<comment type="function">
    <text evidence="1 9">Catalyzes the transfer of a ribosyl phosphate group from 5-phosphoribose 1-diphosphate to orotate, leading to the formation of orotidine monophosphate (OMP).</text>
</comment>
<dbReference type="STRING" id="1839936.SBU_000286"/>
<feature type="binding site" evidence="9">
    <location>
        <position position="107"/>
    </location>
    <ligand>
        <name>5-phospho-alpha-D-ribose 1-diphosphate</name>
        <dbReference type="ChEBI" id="CHEBI:58017"/>
        <note>ligand shared between dimeric partners</note>
    </ligand>
</feature>
<feature type="domain" description="Phosphoribosyltransferase" evidence="10">
    <location>
        <begin position="53"/>
        <end position="177"/>
    </location>
</feature>
<feature type="binding site" description="in other chain" evidence="9">
    <location>
        <begin position="131"/>
        <end position="139"/>
    </location>
    <ligand>
        <name>5-phospho-alpha-D-ribose 1-diphosphate</name>
        <dbReference type="ChEBI" id="CHEBI:58017"/>
        <note>ligand shared between dimeric partners</note>
    </ligand>
</feature>
<keyword evidence="8 9" id="KW-0665">Pyrimidine biosynthesis</keyword>
<dbReference type="InterPro" id="IPR000836">
    <property type="entry name" value="PRTase_dom"/>
</dbReference>
<gene>
    <name evidence="9 11" type="primary">pyrE</name>
    <name evidence="11" type="ORF">ENI32_07475</name>
    <name evidence="12" type="ORF">SBU_000286</name>
</gene>
<keyword evidence="13" id="KW-1185">Reference proteome</keyword>
<dbReference type="InterPro" id="IPR029057">
    <property type="entry name" value="PRTase-like"/>
</dbReference>
<feature type="binding site" evidence="9">
    <location>
        <position position="109"/>
    </location>
    <ligand>
        <name>5-phospho-alpha-D-ribose 1-diphosphate</name>
        <dbReference type="ChEBI" id="CHEBI:58017"/>
        <note>ligand shared between dimeric partners</note>
    </ligand>
</feature>
<dbReference type="GO" id="GO:0000287">
    <property type="term" value="F:magnesium ion binding"/>
    <property type="evidence" value="ECO:0007669"/>
    <property type="project" value="UniProtKB-UniRule"/>
</dbReference>
<dbReference type="GO" id="GO:0006207">
    <property type="term" value="P:'de novo' pyrimidine nucleobase biosynthetic process"/>
    <property type="evidence" value="ECO:0007669"/>
    <property type="project" value="TreeGrafter"/>
</dbReference>
<dbReference type="PANTHER" id="PTHR46683:SF1">
    <property type="entry name" value="OROTATE PHOSPHORIBOSYLTRANSFERASE 1-RELATED"/>
    <property type="match status" value="1"/>
</dbReference>
<comment type="pathway">
    <text evidence="2 9">Pyrimidine metabolism; UMP biosynthesis via de novo pathway; UMP from orotate: step 1/2.</text>
</comment>
<dbReference type="InterPro" id="IPR004467">
    <property type="entry name" value="Or_phspho_trans_dom"/>
</dbReference>
<dbReference type="AlphaFoldDB" id="A0A1F2P727"/>
<dbReference type="UniPathway" id="UPA00070">
    <property type="reaction ID" value="UER00119"/>
</dbReference>
<keyword evidence="9" id="KW-0460">Magnesium</keyword>
<dbReference type="CDD" id="cd06223">
    <property type="entry name" value="PRTases_typeI"/>
    <property type="match status" value="1"/>
</dbReference>
<evidence type="ECO:0000313" key="12">
    <source>
        <dbReference type="EMBL" id="OFV66993.1"/>
    </source>
</evidence>
<dbReference type="PANTHER" id="PTHR46683">
    <property type="entry name" value="OROTATE PHOSPHORIBOSYLTRANSFERASE 1-RELATED"/>
    <property type="match status" value="1"/>
</dbReference>
<name>A0A1F2P727_9EURY</name>
<protein>
    <recommendedName>
        <fullName evidence="5 9">Orotate phosphoribosyltransferase</fullName>
        <shortName evidence="9">OPRT</shortName>
        <shortName evidence="9">OPRTase</shortName>
        <ecNumber evidence="5 9">2.4.2.10</ecNumber>
    </recommendedName>
</protein>
<dbReference type="GO" id="GO:0044205">
    <property type="term" value="P:'de novo' UMP biosynthetic process"/>
    <property type="evidence" value="ECO:0007669"/>
    <property type="project" value="UniProtKB-UniRule"/>
</dbReference>
<evidence type="ECO:0000256" key="5">
    <source>
        <dbReference type="ARBA" id="ARBA00011971"/>
    </source>
</evidence>
<dbReference type="Proteomes" id="UP000885936">
    <property type="component" value="Unassembled WGS sequence"/>
</dbReference>
<reference evidence="12 13" key="1">
    <citation type="submission" date="2016-05" db="EMBL/GenBank/DDBJ databases">
        <title>Microbial consortia oxidize butane by reversing methanogenesis.</title>
        <authorList>
            <person name="Laso-Perez R."/>
            <person name="Richter M."/>
            <person name="Wegener G."/>
            <person name="Musat F."/>
        </authorList>
    </citation>
    <scope>NUCLEOTIDE SEQUENCE [LARGE SCALE GENOMIC DNA]</scope>
    <source>
        <strain evidence="12">BOX1</strain>
    </source>
</reference>
<evidence type="ECO:0000256" key="6">
    <source>
        <dbReference type="ARBA" id="ARBA00022676"/>
    </source>
</evidence>
<dbReference type="NCBIfam" id="TIGR00336">
    <property type="entry name" value="pyrE"/>
    <property type="match status" value="1"/>
</dbReference>
<dbReference type="Gene3D" id="3.40.50.2020">
    <property type="match status" value="1"/>
</dbReference>
<evidence type="ECO:0000256" key="7">
    <source>
        <dbReference type="ARBA" id="ARBA00022679"/>
    </source>
</evidence>
<feature type="binding site" evidence="9">
    <location>
        <position position="163"/>
    </location>
    <ligand>
        <name>orotate</name>
        <dbReference type="ChEBI" id="CHEBI:30839"/>
    </ligand>
</feature>
<evidence type="ECO:0000259" key="10">
    <source>
        <dbReference type="Pfam" id="PF00156"/>
    </source>
</evidence>
<evidence type="ECO:0000256" key="2">
    <source>
        <dbReference type="ARBA" id="ARBA00004889"/>
    </source>
</evidence>
<evidence type="ECO:0000256" key="8">
    <source>
        <dbReference type="ARBA" id="ARBA00022975"/>
    </source>
</evidence>
<dbReference type="GO" id="GO:0005737">
    <property type="term" value="C:cytoplasm"/>
    <property type="evidence" value="ECO:0007669"/>
    <property type="project" value="TreeGrafter"/>
</dbReference>
<comment type="caution">
    <text evidence="9">Lacks conserved residue(s) required for the propagation of feature annotation.</text>
</comment>
<comment type="similarity">
    <text evidence="3 9">Belongs to the purine/pyrimidine phosphoribosyltransferase family. PyrE subfamily.</text>
</comment>
<keyword evidence="7 9" id="KW-0808">Transferase</keyword>
<dbReference type="SUPFAM" id="SSF53271">
    <property type="entry name" value="PRTase-like"/>
    <property type="match status" value="1"/>
</dbReference>
<dbReference type="Proteomes" id="UP000185779">
    <property type="component" value="Unassembled WGS sequence"/>
</dbReference>
<comment type="cofactor">
    <cofactor evidence="9">
        <name>Mg(2+)</name>
        <dbReference type="ChEBI" id="CHEBI:18420"/>
    </cofactor>
</comment>
<evidence type="ECO:0000256" key="3">
    <source>
        <dbReference type="ARBA" id="ARBA00006340"/>
    </source>
</evidence>
<dbReference type="EC" id="2.4.2.10" evidence="5 9"/>
<evidence type="ECO:0000313" key="13">
    <source>
        <dbReference type="Proteomes" id="UP000185779"/>
    </source>
</evidence>
<dbReference type="EMBL" id="LYOR01000001">
    <property type="protein sequence ID" value="OFV66993.1"/>
    <property type="molecule type" value="Genomic_DNA"/>
</dbReference>